<feature type="transmembrane region" description="Helical" evidence="1">
    <location>
        <begin position="48"/>
        <end position="69"/>
    </location>
</feature>
<dbReference type="eggNOG" id="arCOG03915">
    <property type="taxonomic scope" value="Archaea"/>
</dbReference>
<comment type="caution">
    <text evidence="2">The sequence shown here is derived from an EMBL/GenBank/DDBJ whole genome shotgun (WGS) entry which is preliminary data.</text>
</comment>
<dbReference type="RefSeq" id="WP_007110049.1">
    <property type="nucleotide sequence ID" value="NZ_AOIK01000035.1"/>
</dbReference>
<dbReference type="Pfam" id="PF24365">
    <property type="entry name" value="DUF7521"/>
    <property type="match status" value="1"/>
</dbReference>
<sequence>MTAPNTNAHDGVRCSSQPAHCGRSAVLARSNRTRRAVDADPETIMNDYALVIAIANTTTVLAGGAIALLADRAFRRTGATALRTVAIGVGLIVGGSVLGGSIHLVGDAVGLGIALQSAVTAVGFVILLYSLYAETSDMSVTTEISL</sequence>
<dbReference type="InterPro" id="IPR055943">
    <property type="entry name" value="DUF7521"/>
</dbReference>
<keyword evidence="1" id="KW-1133">Transmembrane helix</keyword>
<accession>L9ZEL0</accession>
<gene>
    <name evidence="2" type="ORF">C485_13975</name>
</gene>
<proteinExistence type="predicted"/>
<evidence type="ECO:0000313" key="2">
    <source>
        <dbReference type="EMBL" id="ELY84471.1"/>
    </source>
</evidence>
<protein>
    <submittedName>
        <fullName evidence="2">Uncharacterized protein</fullName>
    </submittedName>
</protein>
<feature type="transmembrane region" description="Helical" evidence="1">
    <location>
        <begin position="81"/>
        <end position="102"/>
    </location>
</feature>
<dbReference type="EMBL" id="AOIK01000035">
    <property type="protein sequence ID" value="ELY84471.1"/>
    <property type="molecule type" value="Genomic_DNA"/>
</dbReference>
<keyword evidence="1" id="KW-0472">Membrane</keyword>
<organism evidence="2 3">
    <name type="scientific">Natrinema altunense (strain JCM 12890 / CGMCC 1.3731 / AJ2)</name>
    <dbReference type="NCBI Taxonomy" id="1227494"/>
    <lineage>
        <taxon>Archaea</taxon>
        <taxon>Methanobacteriati</taxon>
        <taxon>Methanobacteriota</taxon>
        <taxon>Stenosarchaea group</taxon>
        <taxon>Halobacteria</taxon>
        <taxon>Halobacteriales</taxon>
        <taxon>Natrialbaceae</taxon>
        <taxon>Natrinema</taxon>
    </lineage>
</organism>
<evidence type="ECO:0000313" key="3">
    <source>
        <dbReference type="Proteomes" id="UP000011511"/>
    </source>
</evidence>
<keyword evidence="3" id="KW-1185">Reference proteome</keyword>
<reference evidence="2 3" key="1">
    <citation type="journal article" date="2014" name="PLoS Genet.">
        <title>Phylogenetically driven sequencing of extremely halophilic archaea reveals strategies for static and dynamic osmo-response.</title>
        <authorList>
            <person name="Becker E.A."/>
            <person name="Seitzer P.M."/>
            <person name="Tritt A."/>
            <person name="Larsen D."/>
            <person name="Krusor M."/>
            <person name="Yao A.I."/>
            <person name="Wu D."/>
            <person name="Madern D."/>
            <person name="Eisen J.A."/>
            <person name="Darling A.E."/>
            <person name="Facciotti M.T."/>
        </authorList>
    </citation>
    <scope>NUCLEOTIDE SEQUENCE [LARGE SCALE GENOMIC DNA]</scope>
    <source>
        <strain evidence="2 3">JCM 12890</strain>
    </source>
</reference>
<keyword evidence="1" id="KW-0812">Transmembrane</keyword>
<evidence type="ECO:0000256" key="1">
    <source>
        <dbReference type="SAM" id="Phobius"/>
    </source>
</evidence>
<dbReference type="AlphaFoldDB" id="L9ZEL0"/>
<name>L9ZEL0_NATA2</name>
<dbReference type="PATRIC" id="fig|1227494.3.peg.2807"/>
<feature type="transmembrane region" description="Helical" evidence="1">
    <location>
        <begin position="108"/>
        <end position="129"/>
    </location>
</feature>
<dbReference type="Proteomes" id="UP000011511">
    <property type="component" value="Unassembled WGS sequence"/>
</dbReference>